<dbReference type="InterPro" id="IPR018062">
    <property type="entry name" value="HTH_AraC-typ_CS"/>
</dbReference>
<dbReference type="InterPro" id="IPR009057">
    <property type="entry name" value="Homeodomain-like_sf"/>
</dbReference>
<keyword evidence="4" id="KW-0812">Transmembrane</keyword>
<dbReference type="InterPro" id="IPR041522">
    <property type="entry name" value="CdaR_GGDEF"/>
</dbReference>
<dbReference type="Gene3D" id="3.30.450.20">
    <property type="entry name" value="PAS domain"/>
    <property type="match status" value="1"/>
</dbReference>
<proteinExistence type="predicted"/>
<keyword evidence="4" id="KW-0472">Membrane</keyword>
<dbReference type="SMART" id="SM00342">
    <property type="entry name" value="HTH_ARAC"/>
    <property type="match status" value="1"/>
</dbReference>
<dbReference type="Pfam" id="PF12833">
    <property type="entry name" value="HTH_18"/>
    <property type="match status" value="1"/>
</dbReference>
<dbReference type="PANTHER" id="PTHR43280:SF28">
    <property type="entry name" value="HTH-TYPE TRANSCRIPTIONAL ACTIVATOR RHAS"/>
    <property type="match status" value="1"/>
</dbReference>
<evidence type="ECO:0000256" key="1">
    <source>
        <dbReference type="ARBA" id="ARBA00023015"/>
    </source>
</evidence>
<dbReference type="Proteomes" id="UP000680304">
    <property type="component" value="Unassembled WGS sequence"/>
</dbReference>
<keyword evidence="4" id="KW-1133">Transmembrane helix</keyword>
<evidence type="ECO:0000259" key="5">
    <source>
        <dbReference type="PROSITE" id="PS01124"/>
    </source>
</evidence>
<keyword evidence="3" id="KW-0804">Transcription</keyword>
<dbReference type="PROSITE" id="PS01124">
    <property type="entry name" value="HTH_ARAC_FAMILY_2"/>
    <property type="match status" value="1"/>
</dbReference>
<feature type="domain" description="HTH araC/xylS-type" evidence="5">
    <location>
        <begin position="661"/>
        <end position="758"/>
    </location>
</feature>
<evidence type="ECO:0000313" key="7">
    <source>
        <dbReference type="Proteomes" id="UP000680304"/>
    </source>
</evidence>
<dbReference type="Pfam" id="PF17853">
    <property type="entry name" value="GGDEF_2"/>
    <property type="match status" value="1"/>
</dbReference>
<protein>
    <submittedName>
        <fullName evidence="6">HTH-type transcriptional regulator YesS</fullName>
    </submittedName>
</protein>
<dbReference type="PROSITE" id="PS00041">
    <property type="entry name" value="HTH_ARAC_FAMILY_1"/>
    <property type="match status" value="1"/>
</dbReference>
<organism evidence="6 7">
    <name type="scientific">Paenibacillus cisolokensis</name>
    <dbReference type="NCBI Taxonomy" id="1658519"/>
    <lineage>
        <taxon>Bacteria</taxon>
        <taxon>Bacillati</taxon>
        <taxon>Bacillota</taxon>
        <taxon>Bacilli</taxon>
        <taxon>Bacillales</taxon>
        <taxon>Paenibacillaceae</taxon>
        <taxon>Paenibacillus</taxon>
    </lineage>
</organism>
<sequence>MSQVWKRRVRKGIFYRKSLILFLITASLPGLIVGASVYGFAVGQMEEHLGKLHQRQIMQRTRNIDDQLQYLELGLAHWAFDHQFGPGLRQLDFVYYFQQTWDIGKTLVVLQGSHPLIKDAELYVERESDQPVLFRPGYYELNDEAAISSYKSRLADPRTVYWDVRNGQLMLVHKVPGDSTAPFGALLLTVKREKLLNLMRTLTPYHEGFTMLLDSEGHVLLSDSPETETNERLRDAVAAREDKTGTFVFEDDGVAYSVSYGTMQRVQTEWTFVSAAPLTEIVSPVVVTSRILINVSMLGLLAALGLSWFASNRIYSPVARLIKLFSPEKAGDEEALRLNEFQYLERRWTHITRESRQLQERLNRQLPYLRTGFLQQLLQGHLYGYSEEELRERLQRYGWHVEGHRFCMLHIQLTGYGSVSDRFSGDESLVSFTAANIMEELARERFGQFGVIPFYNLSIGLLVAMPDEPDNGGRLHALAEELTLAVNRILRMQLTVTIGKPAAMVKDVPALFAEMVRASGFRIFGDQNQLIDLVSGERQPGGEKAKYPFALEQEIVQSLRMGRYQEAGRAVRAFLEEMLSHRGTEYDVKQGMLQLLAGIRHMILEAGLESEAMTEGEDWFEQLLRMREPGKMVRWIETHVIASYARAAEARAKAQQKRMVERTIEYMHAHYMRDISLEACADLAGTTPYTLSKLFKQTTGVNFIDYLTDIRIGKAKALLRESDKKITDIAEEVGYQPGYFNRIFKKHVGVPPGKFREMA</sequence>
<keyword evidence="2" id="KW-0238">DNA-binding</keyword>
<dbReference type="SUPFAM" id="SSF46689">
    <property type="entry name" value="Homeodomain-like"/>
    <property type="match status" value="2"/>
</dbReference>
<gene>
    <name evidence="6" type="primary">yesS_1</name>
    <name evidence="6" type="ORF">PACILC2_02230</name>
</gene>
<evidence type="ECO:0000256" key="4">
    <source>
        <dbReference type="SAM" id="Phobius"/>
    </source>
</evidence>
<comment type="caution">
    <text evidence="6">The sequence shown here is derived from an EMBL/GenBank/DDBJ whole genome shotgun (WGS) entry which is preliminary data.</text>
</comment>
<reference evidence="6 7" key="1">
    <citation type="submission" date="2021-04" db="EMBL/GenBank/DDBJ databases">
        <title>Draft genome sequence of Paenibacillus cisolokensis, LC2-13A.</title>
        <authorList>
            <person name="Uke A."/>
            <person name="Chhe C."/>
            <person name="Baramee S."/>
            <person name="Kosugi A."/>
        </authorList>
    </citation>
    <scope>NUCLEOTIDE SEQUENCE [LARGE SCALE GENOMIC DNA]</scope>
    <source>
        <strain evidence="6 7">LC2-13A</strain>
    </source>
</reference>
<evidence type="ECO:0000256" key="3">
    <source>
        <dbReference type="ARBA" id="ARBA00023163"/>
    </source>
</evidence>
<dbReference type="RefSeq" id="WP_213526890.1">
    <property type="nucleotide sequence ID" value="NZ_BOVJ01000006.1"/>
</dbReference>
<name>A0ABQ4N0E2_9BACL</name>
<dbReference type="EMBL" id="BOVJ01000006">
    <property type="protein sequence ID" value="GIQ61655.1"/>
    <property type="molecule type" value="Genomic_DNA"/>
</dbReference>
<accession>A0ABQ4N0E2</accession>
<keyword evidence="7" id="KW-1185">Reference proteome</keyword>
<dbReference type="Gene3D" id="1.10.10.60">
    <property type="entry name" value="Homeodomain-like"/>
    <property type="match status" value="2"/>
</dbReference>
<dbReference type="PANTHER" id="PTHR43280">
    <property type="entry name" value="ARAC-FAMILY TRANSCRIPTIONAL REGULATOR"/>
    <property type="match status" value="1"/>
</dbReference>
<dbReference type="InterPro" id="IPR018060">
    <property type="entry name" value="HTH_AraC"/>
</dbReference>
<keyword evidence="1" id="KW-0805">Transcription regulation</keyword>
<evidence type="ECO:0000313" key="6">
    <source>
        <dbReference type="EMBL" id="GIQ61655.1"/>
    </source>
</evidence>
<evidence type="ECO:0000256" key="2">
    <source>
        <dbReference type="ARBA" id="ARBA00023125"/>
    </source>
</evidence>
<feature type="transmembrane region" description="Helical" evidence="4">
    <location>
        <begin position="20"/>
        <end position="41"/>
    </location>
</feature>